<name>A0A1C0AQ30_9ACTN</name>
<dbReference type="InterPro" id="IPR000843">
    <property type="entry name" value="HTH_LacI"/>
</dbReference>
<dbReference type="GO" id="GO:0000976">
    <property type="term" value="F:transcription cis-regulatory region binding"/>
    <property type="evidence" value="ECO:0007669"/>
    <property type="project" value="TreeGrafter"/>
</dbReference>
<accession>A0A1C0AQ30</accession>
<dbReference type="EMBL" id="MBQD01000011">
    <property type="protein sequence ID" value="OCL36360.1"/>
    <property type="molecule type" value="Genomic_DNA"/>
</dbReference>
<dbReference type="PROSITE" id="PS50932">
    <property type="entry name" value="HTH_LACI_2"/>
    <property type="match status" value="1"/>
</dbReference>
<dbReference type="Pfam" id="PF13377">
    <property type="entry name" value="Peripla_BP_3"/>
    <property type="match status" value="1"/>
</dbReference>
<dbReference type="InterPro" id="IPR046335">
    <property type="entry name" value="LacI/GalR-like_sensor"/>
</dbReference>
<reference evidence="6" key="1">
    <citation type="submission" date="2016-07" db="EMBL/GenBank/DDBJ databases">
        <authorList>
            <person name="Florea S."/>
            <person name="Webb J.S."/>
            <person name="Jaromczyk J."/>
            <person name="Schardl C.L."/>
        </authorList>
    </citation>
    <scope>NUCLEOTIDE SEQUENCE [LARGE SCALE GENOMIC DNA]</scope>
    <source>
        <strain evidence="6">IPBSL-7</strain>
    </source>
</reference>
<dbReference type="CDD" id="cd06267">
    <property type="entry name" value="PBP1_LacI_sugar_binding-like"/>
    <property type="match status" value="1"/>
</dbReference>
<dbReference type="CDD" id="cd01392">
    <property type="entry name" value="HTH_LacI"/>
    <property type="match status" value="1"/>
</dbReference>
<dbReference type="SMART" id="SM00354">
    <property type="entry name" value="HTH_LACI"/>
    <property type="match status" value="1"/>
</dbReference>
<feature type="domain" description="HTH lacI-type" evidence="4">
    <location>
        <begin position="1"/>
        <end position="53"/>
    </location>
</feature>
<dbReference type="PROSITE" id="PS00356">
    <property type="entry name" value="HTH_LACI_1"/>
    <property type="match status" value="1"/>
</dbReference>
<evidence type="ECO:0000256" key="3">
    <source>
        <dbReference type="ARBA" id="ARBA00023163"/>
    </source>
</evidence>
<evidence type="ECO:0000313" key="5">
    <source>
        <dbReference type="EMBL" id="OCL36360.1"/>
    </source>
</evidence>
<keyword evidence="2" id="KW-0238">DNA-binding</keyword>
<keyword evidence="1" id="KW-0805">Transcription regulation</keyword>
<dbReference type="InterPro" id="IPR028082">
    <property type="entry name" value="Peripla_BP_I"/>
</dbReference>
<dbReference type="Gene3D" id="3.40.50.2300">
    <property type="match status" value="2"/>
</dbReference>
<organism evidence="5 6">
    <name type="scientific">Tessaracoccus lapidicaptus</name>
    <dbReference type="NCBI Taxonomy" id="1427523"/>
    <lineage>
        <taxon>Bacteria</taxon>
        <taxon>Bacillati</taxon>
        <taxon>Actinomycetota</taxon>
        <taxon>Actinomycetes</taxon>
        <taxon>Propionibacteriales</taxon>
        <taxon>Propionibacteriaceae</taxon>
        <taxon>Tessaracoccus</taxon>
    </lineage>
</organism>
<dbReference type="Pfam" id="PF00356">
    <property type="entry name" value="LacI"/>
    <property type="match status" value="1"/>
</dbReference>
<dbReference type="Proteomes" id="UP000093501">
    <property type="component" value="Unassembled WGS sequence"/>
</dbReference>
<dbReference type="SUPFAM" id="SSF47413">
    <property type="entry name" value="lambda repressor-like DNA-binding domains"/>
    <property type="match status" value="1"/>
</dbReference>
<dbReference type="InterPro" id="IPR010982">
    <property type="entry name" value="Lambda_DNA-bd_dom_sf"/>
</dbReference>
<dbReference type="PANTHER" id="PTHR30146:SF109">
    <property type="entry name" value="HTH-TYPE TRANSCRIPTIONAL REGULATOR GALS"/>
    <property type="match status" value="1"/>
</dbReference>
<evidence type="ECO:0000259" key="4">
    <source>
        <dbReference type="PROSITE" id="PS50932"/>
    </source>
</evidence>
<proteinExistence type="predicted"/>
<comment type="caution">
    <text evidence="5">The sequence shown here is derived from an EMBL/GenBank/DDBJ whole genome shotgun (WGS) entry which is preliminary data.</text>
</comment>
<dbReference type="GO" id="GO:0003700">
    <property type="term" value="F:DNA-binding transcription factor activity"/>
    <property type="evidence" value="ECO:0007669"/>
    <property type="project" value="TreeGrafter"/>
</dbReference>
<dbReference type="Gene3D" id="1.10.260.40">
    <property type="entry name" value="lambda repressor-like DNA-binding domains"/>
    <property type="match status" value="1"/>
</dbReference>
<keyword evidence="6" id="KW-1185">Reference proteome</keyword>
<sequence>MNDVAREAGVSLGTVSNVLNRPESCRPETVRRVQAAVERLGFVRNLNARSLVGAASHTIGLNVFDLGNSLFVDIARGAQTVLRDRGYQLVITDSEVDQGRQRDHLDYFDETRVAGVLLAPQFDPTEDVRRLAGHGRRTVVLNHDAAGATWSTVLIDNEHAGYLAASHLAERGARKLAFVTVAEQLQPAVERRLGVGRAVAGMDGVSLRDLHVPDLEIDGGIDAGRALLSLPEGERPDGVICVADLTGMAIVQVLSGAGVRVPDDILVMGCDSNINAWGGDVPLTTVAQHGDEMGAAGARILLDELADPGRPPTRHVIRPELIERASTSPRSR</sequence>
<dbReference type="AlphaFoldDB" id="A0A1C0AQ30"/>
<evidence type="ECO:0000256" key="2">
    <source>
        <dbReference type="ARBA" id="ARBA00023125"/>
    </source>
</evidence>
<keyword evidence="3" id="KW-0804">Transcription</keyword>
<dbReference type="PANTHER" id="PTHR30146">
    <property type="entry name" value="LACI-RELATED TRANSCRIPTIONAL REPRESSOR"/>
    <property type="match status" value="1"/>
</dbReference>
<gene>
    <name evidence="5" type="ORF">BCR15_00335</name>
</gene>
<protein>
    <recommendedName>
        <fullName evidence="4">HTH lacI-type domain-containing protein</fullName>
    </recommendedName>
</protein>
<dbReference type="SUPFAM" id="SSF53822">
    <property type="entry name" value="Periplasmic binding protein-like I"/>
    <property type="match status" value="1"/>
</dbReference>
<evidence type="ECO:0000256" key="1">
    <source>
        <dbReference type="ARBA" id="ARBA00023015"/>
    </source>
</evidence>
<evidence type="ECO:0000313" key="6">
    <source>
        <dbReference type="Proteomes" id="UP000093501"/>
    </source>
</evidence>